<dbReference type="GO" id="GO:0007033">
    <property type="term" value="P:vacuole organization"/>
    <property type="evidence" value="ECO:0007669"/>
    <property type="project" value="TreeGrafter"/>
</dbReference>
<dbReference type="PANTHER" id="PTHR23323">
    <property type="entry name" value="VACUOLAR PROTEIN SORTING-ASSOCIATED PROTEIN"/>
    <property type="match status" value="1"/>
</dbReference>
<dbReference type="GO" id="GO:0007032">
    <property type="term" value="P:endosome organization"/>
    <property type="evidence" value="ECO:0007669"/>
    <property type="project" value="TreeGrafter"/>
</dbReference>
<accession>A0A0R3UQS1</accession>
<reference evidence="10" key="1">
    <citation type="submission" date="2017-02" db="UniProtKB">
        <authorList>
            <consortium name="WormBaseParasite"/>
        </authorList>
    </citation>
    <scope>IDENTIFICATION</scope>
</reference>
<dbReference type="GO" id="GO:0030897">
    <property type="term" value="C:HOPS complex"/>
    <property type="evidence" value="ECO:0007669"/>
    <property type="project" value="TreeGrafter"/>
</dbReference>
<dbReference type="GO" id="GO:0006904">
    <property type="term" value="P:vesicle docking involved in exocytosis"/>
    <property type="evidence" value="ECO:0007669"/>
    <property type="project" value="TreeGrafter"/>
</dbReference>
<evidence type="ECO:0000256" key="3">
    <source>
        <dbReference type="ARBA" id="ARBA00022771"/>
    </source>
</evidence>
<protein>
    <submittedName>
        <fullName evidence="10">RING-type domain-containing protein</fullName>
    </submittedName>
</protein>
<evidence type="ECO:0000313" key="8">
    <source>
        <dbReference type="EMBL" id="VDD84224.1"/>
    </source>
</evidence>
<dbReference type="Proteomes" id="UP000267029">
    <property type="component" value="Unassembled WGS sequence"/>
</dbReference>
<dbReference type="GO" id="GO:0030674">
    <property type="term" value="F:protein-macromolecule adaptor activity"/>
    <property type="evidence" value="ECO:0007669"/>
    <property type="project" value="TreeGrafter"/>
</dbReference>
<dbReference type="EMBL" id="UXSR01006077">
    <property type="protein sequence ID" value="VDD84224.1"/>
    <property type="molecule type" value="Genomic_DNA"/>
</dbReference>
<dbReference type="AlphaFoldDB" id="A0A0R3UQS1"/>
<name>A0A0R3UQS1_MESCO</name>
<evidence type="ECO:0000313" key="10">
    <source>
        <dbReference type="WBParaSite" id="MCOS_0001022601-mRNA-1"/>
    </source>
</evidence>
<evidence type="ECO:0000256" key="1">
    <source>
        <dbReference type="ARBA" id="ARBA00004492"/>
    </source>
</evidence>
<proteinExistence type="predicted"/>
<dbReference type="GO" id="GO:0031902">
    <property type="term" value="C:late endosome membrane"/>
    <property type="evidence" value="ECO:0007669"/>
    <property type="project" value="UniProtKB-SubCell"/>
</dbReference>
<dbReference type="STRING" id="53468.A0A0R3UQS1"/>
<comment type="subcellular location">
    <subcellularLocation>
        <location evidence="1">Late endosome membrane</location>
        <topology evidence="1">Peripheral membrane protein</topology>
        <orientation evidence="1">Cytoplasmic side</orientation>
    </subcellularLocation>
</comment>
<feature type="domain" description="RING-type" evidence="7">
    <location>
        <begin position="39"/>
        <end position="77"/>
    </location>
</feature>
<gene>
    <name evidence="8" type="ORF">MCOS_LOCUS10227</name>
</gene>
<evidence type="ECO:0000256" key="5">
    <source>
        <dbReference type="ARBA" id="ARBA00023136"/>
    </source>
</evidence>
<dbReference type="Pfam" id="PF13923">
    <property type="entry name" value="zf-C3HC4_2"/>
    <property type="match status" value="1"/>
</dbReference>
<dbReference type="PROSITE" id="PS50089">
    <property type="entry name" value="ZF_RING_2"/>
    <property type="match status" value="1"/>
</dbReference>
<organism evidence="10">
    <name type="scientific">Mesocestoides corti</name>
    <name type="common">Flatworm</name>
    <dbReference type="NCBI Taxonomy" id="53468"/>
    <lineage>
        <taxon>Eukaryota</taxon>
        <taxon>Metazoa</taxon>
        <taxon>Spiralia</taxon>
        <taxon>Lophotrochozoa</taxon>
        <taxon>Platyhelminthes</taxon>
        <taxon>Cestoda</taxon>
        <taxon>Eucestoda</taxon>
        <taxon>Cyclophyllidea</taxon>
        <taxon>Mesocestoididae</taxon>
        <taxon>Mesocestoides</taxon>
    </lineage>
</organism>
<dbReference type="PANTHER" id="PTHR23323:SF24">
    <property type="entry name" value="VACUOLAR PROTEIN SORTING-ASSOCIATED PROTEIN 11 HOMOLOG"/>
    <property type="match status" value="1"/>
</dbReference>
<evidence type="ECO:0000259" key="7">
    <source>
        <dbReference type="PROSITE" id="PS50089"/>
    </source>
</evidence>
<dbReference type="SUPFAM" id="SSF57850">
    <property type="entry name" value="RING/U-box"/>
    <property type="match status" value="1"/>
</dbReference>
<keyword evidence="3 6" id="KW-0863">Zinc-finger</keyword>
<keyword evidence="2" id="KW-0479">Metal-binding</keyword>
<evidence type="ECO:0000256" key="2">
    <source>
        <dbReference type="ARBA" id="ARBA00022723"/>
    </source>
</evidence>
<keyword evidence="4" id="KW-0862">Zinc</keyword>
<dbReference type="InterPro" id="IPR001841">
    <property type="entry name" value="Znf_RING"/>
</dbReference>
<evidence type="ECO:0000256" key="6">
    <source>
        <dbReference type="PROSITE-ProRule" id="PRU00175"/>
    </source>
</evidence>
<reference evidence="8 9" key="2">
    <citation type="submission" date="2018-10" db="EMBL/GenBank/DDBJ databases">
        <authorList>
            <consortium name="Pathogen Informatics"/>
        </authorList>
    </citation>
    <scope>NUCLEOTIDE SEQUENCE [LARGE SCALE GENOMIC DNA]</scope>
</reference>
<dbReference type="SMART" id="SM00184">
    <property type="entry name" value="RING"/>
    <property type="match status" value="1"/>
</dbReference>
<dbReference type="Gene3D" id="3.30.40.10">
    <property type="entry name" value="Zinc/RING finger domain, C3HC4 (zinc finger)"/>
    <property type="match status" value="1"/>
</dbReference>
<dbReference type="OrthoDB" id="26184at2759"/>
<dbReference type="InterPro" id="IPR013083">
    <property type="entry name" value="Znf_RING/FYVE/PHD"/>
</dbReference>
<dbReference type="WBParaSite" id="MCOS_0001022601-mRNA-1">
    <property type="protein sequence ID" value="MCOS_0001022601-mRNA-1"/>
    <property type="gene ID" value="MCOS_0001022601"/>
</dbReference>
<sequence length="110" mass="12488">MQSIIFTILWSAFKSQIWISNHTESDNRTPVKIFQQQKCAVCSQALDPPSVHFLCDHSYHKSCFDTYSSEDQLCPECAPLIRRDLVDAHDTSLAGAWFFCDSCLLLIANS</sequence>
<dbReference type="GO" id="GO:0008270">
    <property type="term" value="F:zinc ion binding"/>
    <property type="evidence" value="ECO:0007669"/>
    <property type="project" value="UniProtKB-KW"/>
</dbReference>
<evidence type="ECO:0000313" key="9">
    <source>
        <dbReference type="Proteomes" id="UP000267029"/>
    </source>
</evidence>
<keyword evidence="9" id="KW-1185">Reference proteome</keyword>
<dbReference type="GO" id="GO:0048284">
    <property type="term" value="P:organelle fusion"/>
    <property type="evidence" value="ECO:0007669"/>
    <property type="project" value="TreeGrafter"/>
</dbReference>
<keyword evidence="5" id="KW-0472">Membrane</keyword>
<evidence type="ECO:0000256" key="4">
    <source>
        <dbReference type="ARBA" id="ARBA00022833"/>
    </source>
</evidence>